<dbReference type="SUPFAM" id="SSF160719">
    <property type="entry name" value="gpW/gp25-like"/>
    <property type="match status" value="1"/>
</dbReference>
<keyword evidence="3" id="KW-1185">Reference proteome</keyword>
<evidence type="ECO:0000313" key="2">
    <source>
        <dbReference type="EMBL" id="AYQ99249.1"/>
    </source>
</evidence>
<accession>A0A3G3LYP2</accession>
<feature type="compositionally biased region" description="Acidic residues" evidence="1">
    <location>
        <begin position="101"/>
        <end position="112"/>
    </location>
</feature>
<reference evidence="2 3" key="1">
    <citation type="submission" date="2018-10" db="EMBL/GenBank/DDBJ databases">
        <authorList>
            <person name="Zack K."/>
            <person name="Garlena R.A."/>
            <person name="Russell D.A."/>
            <person name="Pope W.H."/>
            <person name="Jacobs-Sera D."/>
            <person name="Hatfull G.F."/>
        </authorList>
    </citation>
    <scope>NUCLEOTIDE SEQUENCE [LARGE SCALE GENOMIC DNA]</scope>
</reference>
<organism evidence="2 3">
    <name type="scientific">Brevibacterium phage Cantare</name>
    <dbReference type="NCBI Taxonomy" id="2338395"/>
    <lineage>
        <taxon>Viruses</taxon>
        <taxon>Duplodnaviria</taxon>
        <taxon>Heunggongvirae</taxon>
        <taxon>Uroviricota</taxon>
        <taxon>Caudoviricetes</taxon>
        <taxon>Cantarevirus</taxon>
        <taxon>Cantarevirus cantare</taxon>
    </lineage>
</organism>
<sequence length="112" mass="12814">MANLFSHPFRLTPKGKVVTVDQDTDQYLAERIAVIVQTRPGERPMAPEFGIDDPAFGSISLPELEFQFEMFELPIVIDELTQVDISDGQSDYNIQFHRDETTDDEDYDEEEG</sequence>
<gene>
    <name evidence="2" type="primary">29</name>
    <name evidence="2" type="ORF">PBI_CANTARE_29</name>
</gene>
<protein>
    <submittedName>
        <fullName evidence="2">Tail lysozyme</fullName>
    </submittedName>
</protein>
<proteinExistence type="predicted"/>
<dbReference type="Proteomes" id="UP000279277">
    <property type="component" value="Segment"/>
</dbReference>
<feature type="region of interest" description="Disordered" evidence="1">
    <location>
        <begin position="89"/>
        <end position="112"/>
    </location>
</feature>
<dbReference type="GeneID" id="77952965"/>
<dbReference type="Gene3D" id="3.10.450.40">
    <property type="match status" value="1"/>
</dbReference>
<name>A0A3G3LYP2_9CAUD</name>
<evidence type="ECO:0000256" key="1">
    <source>
        <dbReference type="SAM" id="MobiDB-lite"/>
    </source>
</evidence>
<evidence type="ECO:0000313" key="3">
    <source>
        <dbReference type="Proteomes" id="UP000279277"/>
    </source>
</evidence>
<dbReference type="KEGG" id="vg:77952965"/>
<dbReference type="EMBL" id="MK016493">
    <property type="protein sequence ID" value="AYQ99249.1"/>
    <property type="molecule type" value="Genomic_DNA"/>
</dbReference>
<dbReference type="RefSeq" id="YP_010676604.1">
    <property type="nucleotide sequence ID" value="NC_071014.1"/>
</dbReference>